<feature type="region of interest" description="Disordered" evidence="1">
    <location>
        <begin position="653"/>
        <end position="672"/>
    </location>
</feature>
<dbReference type="SUPFAM" id="SSF56672">
    <property type="entry name" value="DNA/RNA polymerases"/>
    <property type="match status" value="1"/>
</dbReference>
<dbReference type="Proteomes" id="UP000770661">
    <property type="component" value="Unassembled WGS sequence"/>
</dbReference>
<dbReference type="InterPro" id="IPR043502">
    <property type="entry name" value="DNA/RNA_pol_sf"/>
</dbReference>
<comment type="caution">
    <text evidence="4">The sequence shown here is derived from an EMBL/GenBank/DDBJ whole genome shotgun (WGS) entry which is preliminary data.</text>
</comment>
<dbReference type="EMBL" id="JACEEZ010020335">
    <property type="protein sequence ID" value="KAG0714673.1"/>
    <property type="molecule type" value="Genomic_DNA"/>
</dbReference>
<dbReference type="Pfam" id="PF00078">
    <property type="entry name" value="RVT_1"/>
    <property type="match status" value="1"/>
</dbReference>
<feature type="transmembrane region" description="Helical" evidence="2">
    <location>
        <begin position="526"/>
        <end position="544"/>
    </location>
</feature>
<keyword evidence="2" id="KW-1133">Transmembrane helix</keyword>
<evidence type="ECO:0000313" key="5">
    <source>
        <dbReference type="Proteomes" id="UP000770661"/>
    </source>
</evidence>
<dbReference type="GO" id="GO:0071897">
    <property type="term" value="P:DNA biosynthetic process"/>
    <property type="evidence" value="ECO:0007669"/>
    <property type="project" value="UniProtKB-ARBA"/>
</dbReference>
<name>A0A8J4XVZ6_CHIOP</name>
<feature type="domain" description="Reverse transcriptase" evidence="3">
    <location>
        <begin position="668"/>
        <end position="764"/>
    </location>
</feature>
<dbReference type="OrthoDB" id="10014409at2759"/>
<evidence type="ECO:0000256" key="1">
    <source>
        <dbReference type="SAM" id="MobiDB-lite"/>
    </source>
</evidence>
<evidence type="ECO:0000259" key="3">
    <source>
        <dbReference type="Pfam" id="PF00078"/>
    </source>
</evidence>
<sequence>MQYSTSCQERQFSVLSVVICSLISVSHNSYQQILGVVRELIKADCTGSWVMHLHAIADCLPIFAAAGHANYLKSAYLYLHSMQKLEQDHPPVFHRFMNGLHVIRRTDQYWAGLGCDLVIEQALMRSLKTTGGLTRGSGMSNHQRALWIMSVPVSSTYSEAMQIFTGQSFVTSEQHKEATGSRVRRDHEDLEKIADKLQAFSPFADEASLHNIITGVNANEDVNVHDLFTIGNETLAKMEGQSVFSFSYRRNIKAKTLASASTIRIAEDRAIDSALLFQRFLVVSQTAELSLDEIMNYELSPYPQALFEAKQVLRKADKAQLMHALKAHVTAISDEAVLETAPEAEHNVLDGGSLLRRLKWSDGRTYTSIANDYAAFTVKHYGKAMDIWNWKAVCSAKADNPILQSCAKIFSTPGQDMDVIVDSRCALMVSLFNGKPGDNLSAVRYTRLCKKVKVQMKTVGLGCCCPWLARLVHRYTTKVKVRLDPKNWRDHTSCLRTLFWLVMSLAIAVTYVFVHYKTTGQVRGEVVLFATILLLVFSVCSHLRDGRVYAMLIPTEIIVKSPHGIPPLYSHGSHATGTVRNGNSRRVGQAAESHAFSCEEDLEPWDTHPLGSGSACMKPLTVCTECGKNYGLNPLLEVCILCRRGGVRDLDPRNYEERTPKPADSNARIRQSGTANGIRQGGILSPYLYNVYTDDLTANLHDTGIGCHIHDGCINSLSYADDMVLLTPTADALQDLINVSQVYAAKHDIVYNTTKTECMQTTKLLVVGNTLQRKFSYCSREVKMELFRSHCYSIYCNSLWSRYKVATLNRLKVCHNDILKRLLGLPRWCSSSLAFARNGVNNLDVIRRHSVFSLRSRVELSANSIITSVRQSSAYVCGPIQQRWLGLLFVQNVG</sequence>
<accession>A0A8J4XVZ6</accession>
<dbReference type="PANTHER" id="PTHR46704">
    <property type="entry name" value="CXC DOMAIN-CONTAINING PROTEIN-RELATED"/>
    <property type="match status" value="1"/>
</dbReference>
<evidence type="ECO:0000256" key="2">
    <source>
        <dbReference type="SAM" id="Phobius"/>
    </source>
</evidence>
<reference evidence="4" key="1">
    <citation type="submission" date="2020-07" db="EMBL/GenBank/DDBJ databases">
        <title>The High-quality genome of the commercially important snow crab, Chionoecetes opilio.</title>
        <authorList>
            <person name="Jeong J.-H."/>
            <person name="Ryu S."/>
        </authorList>
    </citation>
    <scope>NUCLEOTIDE SEQUENCE</scope>
    <source>
        <strain evidence="4">MADBK_172401_WGS</strain>
        <tissue evidence="4">Digestive gland</tissue>
    </source>
</reference>
<dbReference type="InterPro" id="IPR000477">
    <property type="entry name" value="RT_dom"/>
</dbReference>
<protein>
    <recommendedName>
        <fullName evidence="3">Reverse transcriptase domain-containing protein</fullName>
    </recommendedName>
</protein>
<evidence type="ECO:0000313" key="4">
    <source>
        <dbReference type="EMBL" id="KAG0714673.1"/>
    </source>
</evidence>
<dbReference type="PANTHER" id="PTHR46704:SF1">
    <property type="entry name" value="TELOMERE LENGTH REGULATION PROTEIN TEL2 HOMOLOG"/>
    <property type="match status" value="1"/>
</dbReference>
<dbReference type="AlphaFoldDB" id="A0A8J4XVZ6"/>
<keyword evidence="5" id="KW-1185">Reference proteome</keyword>
<gene>
    <name evidence="4" type="ORF">GWK47_013645</name>
</gene>
<proteinExistence type="predicted"/>
<feature type="transmembrane region" description="Helical" evidence="2">
    <location>
        <begin position="497"/>
        <end position="514"/>
    </location>
</feature>
<keyword evidence="2" id="KW-0812">Transmembrane</keyword>
<keyword evidence="2" id="KW-0472">Membrane</keyword>
<organism evidence="4 5">
    <name type="scientific">Chionoecetes opilio</name>
    <name type="common">Atlantic snow crab</name>
    <name type="synonym">Cancer opilio</name>
    <dbReference type="NCBI Taxonomy" id="41210"/>
    <lineage>
        <taxon>Eukaryota</taxon>
        <taxon>Metazoa</taxon>
        <taxon>Ecdysozoa</taxon>
        <taxon>Arthropoda</taxon>
        <taxon>Crustacea</taxon>
        <taxon>Multicrustacea</taxon>
        <taxon>Malacostraca</taxon>
        <taxon>Eumalacostraca</taxon>
        <taxon>Eucarida</taxon>
        <taxon>Decapoda</taxon>
        <taxon>Pleocyemata</taxon>
        <taxon>Brachyura</taxon>
        <taxon>Eubrachyura</taxon>
        <taxon>Majoidea</taxon>
        <taxon>Majidae</taxon>
        <taxon>Chionoecetes</taxon>
    </lineage>
</organism>